<dbReference type="Gene3D" id="1.25.40.10">
    <property type="entry name" value="Tetratricopeptide repeat domain"/>
    <property type="match status" value="2"/>
</dbReference>
<dbReference type="GeneID" id="39586653"/>
<feature type="region of interest" description="Disordered" evidence="2">
    <location>
        <begin position="26"/>
        <end position="69"/>
    </location>
</feature>
<proteinExistence type="predicted"/>
<comment type="caution">
    <text evidence="3">The sequence shown here is derived from an EMBL/GenBank/DDBJ whole genome shotgun (WGS) entry which is preliminary data.</text>
</comment>
<sequence>MLRQTFARKVMRLRSVRALTRSLHDAPQVSPLPLPTLSGTLATPDTSSFPLYRPPPRLTTAQEPLPDIDSLPTEDEIKRMMKAQVSERATRDLPEFKEEELRDFYKQLVLTGAHEDTEAVAQIAAPDTPKRISFKERRALLSELQDRLMAYGGGEGEGEGMSIMPALPPGTPQHVALTAALINAAPPEDPDSLLNVPLGLVRTSEWRALFDTFVSEKDAKGAEVVLNIMTRHGATTSVLQYEKLIKMYASRGQTADVTRLIAEFDQVGLEITNSHRDRIVQSCLNSSGGAEYAISVLTQSEALGTPFPQSSYNIILSHLVDGGANVLPNSHTRALALDLFTQMRFAAHPTPDRQVYNTIIRSCAAPQDPQPERARDLWLEMTGPGGIEPRCEEYNAIISALGSTKNDYLEAYDLLRQMLGKHHEATFVPFEEDAVPRSSPWVPTLQTFTALLEGTKRAGDLERARWVLNQVVDLAKSAAFTGDRRRMAGPDEELLSNVFMTYAAWVAPISRANVQHAVKGATEGAEAVESEADERPAADHSVVEGESSSGVAMPKTSAEALLEATVLFEHVVNDVNRSDRNVVDILQYPFGSAKLTPKLVNSYISVILQHSASVPDAKRAFDSAWELVSHVKPAPQANGWTWLNVMDRVSRGRIPRDERPAAYGWGWSVWDQYREWSTTTLKKLSDGSPKSLKQRHALGLGERQIEKMWAHAIRLAALEDDTDKGLKLLRDFATLYPAEDIVRTYTPQVRNKALAIRMSEAGAVAEPSVPPHLLFDDLKLLHSRLVRDEHRTGVDFVKFVSTAYQYSLGKRRRFRVRGAGVARTLRKKEREEKGRIETIMSGHAQIE</sequence>
<dbReference type="RefSeq" id="XP_028473532.1">
    <property type="nucleotide sequence ID" value="XM_028617854.1"/>
</dbReference>
<dbReference type="PANTHER" id="PTHR47447:SF17">
    <property type="entry name" value="OS12G0638900 PROTEIN"/>
    <property type="match status" value="1"/>
</dbReference>
<feature type="region of interest" description="Disordered" evidence="2">
    <location>
        <begin position="522"/>
        <end position="550"/>
    </location>
</feature>
<keyword evidence="1" id="KW-0677">Repeat</keyword>
<reference evidence="3 4" key="1">
    <citation type="submission" date="2018-11" db="EMBL/GenBank/DDBJ databases">
        <title>Genome sequence of Apiotrichum porosum DSM 27194.</title>
        <authorList>
            <person name="Aliyu H."/>
            <person name="Gorte O."/>
            <person name="Ochsenreither K."/>
        </authorList>
    </citation>
    <scope>NUCLEOTIDE SEQUENCE [LARGE SCALE GENOMIC DNA]</scope>
    <source>
        <strain evidence="3 4">DSM 27194</strain>
    </source>
</reference>
<dbReference type="AlphaFoldDB" id="A0A427XHM1"/>
<gene>
    <name evidence="3" type="ORF">EHS24_002110</name>
</gene>
<dbReference type="Proteomes" id="UP000279236">
    <property type="component" value="Unassembled WGS sequence"/>
</dbReference>
<evidence type="ECO:0000256" key="2">
    <source>
        <dbReference type="SAM" id="MobiDB-lite"/>
    </source>
</evidence>
<evidence type="ECO:0000256" key="1">
    <source>
        <dbReference type="ARBA" id="ARBA00022737"/>
    </source>
</evidence>
<evidence type="ECO:0000313" key="4">
    <source>
        <dbReference type="Proteomes" id="UP000279236"/>
    </source>
</evidence>
<protein>
    <recommendedName>
        <fullName evidence="5">Pentacotripeptide-repeat region of PRORP domain-containing protein</fullName>
    </recommendedName>
</protein>
<evidence type="ECO:0000313" key="3">
    <source>
        <dbReference type="EMBL" id="RSH78385.1"/>
    </source>
</evidence>
<dbReference type="OrthoDB" id="5588846at2759"/>
<evidence type="ECO:0008006" key="5">
    <source>
        <dbReference type="Google" id="ProtNLM"/>
    </source>
</evidence>
<dbReference type="STRING" id="105984.A0A427XHM1"/>
<feature type="compositionally biased region" description="Low complexity" evidence="2">
    <location>
        <begin position="35"/>
        <end position="44"/>
    </location>
</feature>
<feature type="compositionally biased region" description="Basic and acidic residues" evidence="2">
    <location>
        <begin position="533"/>
        <end position="543"/>
    </location>
</feature>
<dbReference type="EMBL" id="RSCE01000012">
    <property type="protein sequence ID" value="RSH78385.1"/>
    <property type="molecule type" value="Genomic_DNA"/>
</dbReference>
<dbReference type="InterPro" id="IPR011990">
    <property type="entry name" value="TPR-like_helical_dom_sf"/>
</dbReference>
<accession>A0A427XHM1</accession>
<keyword evidence="4" id="KW-1185">Reference proteome</keyword>
<name>A0A427XHM1_9TREE</name>
<organism evidence="3 4">
    <name type="scientific">Apiotrichum porosum</name>
    <dbReference type="NCBI Taxonomy" id="105984"/>
    <lineage>
        <taxon>Eukaryota</taxon>
        <taxon>Fungi</taxon>
        <taxon>Dikarya</taxon>
        <taxon>Basidiomycota</taxon>
        <taxon>Agaricomycotina</taxon>
        <taxon>Tremellomycetes</taxon>
        <taxon>Trichosporonales</taxon>
        <taxon>Trichosporonaceae</taxon>
        <taxon>Apiotrichum</taxon>
    </lineage>
</organism>
<dbReference type="PANTHER" id="PTHR47447">
    <property type="entry name" value="OS03G0856100 PROTEIN"/>
    <property type="match status" value="1"/>
</dbReference>